<sequence>MRCTERDAGSGRGCVGSDSLGGGDNPCWGTQAAMRPRRQKEGTQSPFLGSQTKGESNS</sequence>
<proteinExistence type="predicted"/>
<protein>
    <submittedName>
        <fullName evidence="2">Uncharacterized protein</fullName>
    </submittedName>
</protein>
<dbReference type="AlphaFoldDB" id="A0A1V1H728"/>
<organism evidence="2">
    <name type="scientific">Oryza punctata</name>
    <name type="common">Red rice</name>
    <dbReference type="NCBI Taxonomy" id="4537"/>
    <lineage>
        <taxon>Eukaryota</taxon>
        <taxon>Viridiplantae</taxon>
        <taxon>Streptophyta</taxon>
        <taxon>Embryophyta</taxon>
        <taxon>Tracheophyta</taxon>
        <taxon>Spermatophyta</taxon>
        <taxon>Magnoliopsida</taxon>
        <taxon>Liliopsida</taxon>
        <taxon>Poales</taxon>
        <taxon>Poaceae</taxon>
        <taxon>BOP clade</taxon>
        <taxon>Oryzoideae</taxon>
        <taxon>Oryzeae</taxon>
        <taxon>Oryzinae</taxon>
        <taxon>Oryza</taxon>
    </lineage>
</organism>
<evidence type="ECO:0000313" key="2">
    <source>
        <dbReference type="EMBL" id="BAX24897.1"/>
    </source>
</evidence>
<feature type="compositionally biased region" description="Gly residues" evidence="1">
    <location>
        <begin position="10"/>
        <end position="24"/>
    </location>
</feature>
<feature type="region of interest" description="Disordered" evidence="1">
    <location>
        <begin position="1"/>
        <end position="58"/>
    </location>
</feature>
<dbReference type="EMBL" id="AP011465">
    <property type="protein sequence ID" value="BAX24897.1"/>
    <property type="molecule type" value="Genomic_DNA"/>
</dbReference>
<name>A0A1V1H728_ORYPU</name>
<accession>A0A1V1H728</accession>
<evidence type="ECO:0000256" key="1">
    <source>
        <dbReference type="SAM" id="MobiDB-lite"/>
    </source>
</evidence>
<reference evidence="2" key="1">
    <citation type="submission" date="2009-05" db="EMBL/GenBank/DDBJ databases">
        <title>Oryza sativa Japonica Group genomic DNA, chromosome 6, BAC clone:KMK0024M20, cultivar:Khau Mac Kho.</title>
        <authorList>
            <person name="Matsumoto T."/>
            <person name="Wu J."/>
            <person name="Kanamori H."/>
        </authorList>
    </citation>
    <scope>NUCLEOTIDE SEQUENCE</scope>
    <source>
        <strain evidence="2">IRGC 105690</strain>
    </source>
</reference>
<gene>
    <name evidence="2" type="primary">OP_Ba0021N11.12</name>
</gene>
<feature type="compositionally biased region" description="Polar residues" evidence="1">
    <location>
        <begin position="42"/>
        <end position="58"/>
    </location>
</feature>